<sequence length="1023" mass="114647">MDSPPVLDDYEFGEGEMGDENRIPLWPSLPQSASRQSESPSRPPSTSELDRLLFHVPLADFGLRLQRAAEAVFPNTSSCRYRQVHVLLIEWDEGDPCLPVHQELEELRAVFEDCYRFQTEIWRIPCKAAHRALNRKITDFVELEDDGKDCLKIVYYGGHGFLSPSRQLMWSNLPSNDPRHQSVKWYAIQATLEDAESDVLLLLDCCAAGTASTDHGNGVTELIGACAFNVNANGVGEFSFTTALSKELRAFSKIPSFTVGRLYNNLLRRTQMTLSHMTLQKAPVHVVLTQDHKLPRSIQLSPLPPRFHGPESGLIMAQAEVETRSSTSENSPSSKSSDNDPFSLRSSRTSMSSLSLEPPAKLYPRIALSVQLPDNVRPDQLSEDLFRDWLRMIPVIAENVKVEAGWASFSSLVIVSVPMLIWRYIEEHPAVRMVGIIRSPNVISPKPQPVHDSATVPDVEMVLKHNFRNGLRTVKNWFAELSKRKQREVLFKLHDVRASGKFIQQSTRYTVEAPSVTESDYWTSEMDSADEKEQDGSRVGRRRHRSRTRSSDQYADSEAAVVHFHESPVRPRREMAISSNDSAYGSVTSGSRPRKSRRDSSASSIGSFDENMKHRSEQSRDYKLHDTLASRVRTSTEDASQSLGGSEVSNENFNVEYGSTCAPVNIASFYSALHGYPAPPSPPASRMNSFDPLASISQYQSPSATNAASNSSPFPSPAHFSSPSPIMPSLITSGPSTNRSGRTDFAGNKVRNREELTSPKEQQKVQFHFSVTGEDHELPPPSPNIEPPMDESIISERVSASPQPYDHFGDISTRESWRLSPEVSDGFLLSQIRSEMVDPEKTDDAEEGCRSNSMHLKDSQITCRVVSPPRGPVEEKAVKGILRQPRDKFPEDPVPIREGVAALKDARNDSIPPMARWTRISRKLVNPKALEEGKERFEVKDDYVVVLRVLSREEVQGYASATAQIRADRKQEKNQQSRVERRKARYERYRQRKQGVSLQGENHPVCSSEGETQSDATSRDDTT</sequence>
<feature type="compositionally biased region" description="Basic and acidic residues" evidence="1">
    <location>
        <begin position="610"/>
        <end position="625"/>
    </location>
</feature>
<feature type="compositionally biased region" description="Basic residues" evidence="1">
    <location>
        <begin position="980"/>
        <end position="993"/>
    </location>
</feature>
<comment type="caution">
    <text evidence="3">The sequence shown here is derived from an EMBL/GenBank/DDBJ whole genome shotgun (WGS) entry which is preliminary data.</text>
</comment>
<feature type="region of interest" description="Disordered" evidence="1">
    <location>
        <begin position="320"/>
        <end position="356"/>
    </location>
</feature>
<feature type="compositionally biased region" description="Low complexity" evidence="1">
    <location>
        <begin position="701"/>
        <end position="724"/>
    </location>
</feature>
<dbReference type="Proteomes" id="UP001629113">
    <property type="component" value="Unassembled WGS sequence"/>
</dbReference>
<feature type="region of interest" description="Disordered" evidence="1">
    <location>
        <begin position="632"/>
        <end position="651"/>
    </location>
</feature>
<evidence type="ECO:0000313" key="4">
    <source>
        <dbReference type="Proteomes" id="UP001629113"/>
    </source>
</evidence>
<name>A0ABR4PYY8_9HELO</name>
<feature type="compositionally biased region" description="Basic residues" evidence="1">
    <location>
        <begin position="539"/>
        <end position="548"/>
    </location>
</feature>
<dbReference type="InterPro" id="IPR058348">
    <property type="entry name" value="DUF8035"/>
</dbReference>
<feature type="compositionally biased region" description="Low complexity" evidence="1">
    <location>
        <begin position="30"/>
        <end position="47"/>
    </location>
</feature>
<feature type="compositionally biased region" description="Basic and acidic residues" evidence="1">
    <location>
        <begin position="563"/>
        <end position="575"/>
    </location>
</feature>
<gene>
    <name evidence="3" type="ORF">PVAG01_02008</name>
</gene>
<accession>A0ABR4PYY8</accession>
<evidence type="ECO:0000256" key="1">
    <source>
        <dbReference type="SAM" id="MobiDB-lite"/>
    </source>
</evidence>
<feature type="domain" description="DUF8035" evidence="2">
    <location>
        <begin position="915"/>
        <end position="967"/>
    </location>
</feature>
<feature type="compositionally biased region" description="Polar residues" evidence="1">
    <location>
        <begin position="637"/>
        <end position="651"/>
    </location>
</feature>
<feature type="region of interest" description="Disordered" evidence="1">
    <location>
        <begin position="521"/>
        <end position="625"/>
    </location>
</feature>
<feature type="compositionally biased region" description="Low complexity" evidence="1">
    <location>
        <begin position="324"/>
        <end position="356"/>
    </location>
</feature>
<dbReference type="PANTHER" id="PTHR42081">
    <property type="entry name" value="ZINC FINGER PROTEIN DHHC DOMAIN CONTAINING PROTEIN"/>
    <property type="match status" value="1"/>
</dbReference>
<keyword evidence="4" id="KW-1185">Reference proteome</keyword>
<protein>
    <recommendedName>
        <fullName evidence="2">DUF8035 domain-containing protein</fullName>
    </recommendedName>
</protein>
<feature type="compositionally biased region" description="Polar residues" evidence="1">
    <location>
        <begin position="730"/>
        <end position="740"/>
    </location>
</feature>
<feature type="region of interest" description="Disordered" evidence="1">
    <location>
        <begin position="701"/>
        <end position="763"/>
    </location>
</feature>
<feature type="compositionally biased region" description="Basic and acidic residues" evidence="1">
    <location>
        <begin position="529"/>
        <end position="538"/>
    </location>
</feature>
<organism evidence="3 4">
    <name type="scientific">Phlyctema vagabunda</name>
    <dbReference type="NCBI Taxonomy" id="108571"/>
    <lineage>
        <taxon>Eukaryota</taxon>
        <taxon>Fungi</taxon>
        <taxon>Dikarya</taxon>
        <taxon>Ascomycota</taxon>
        <taxon>Pezizomycotina</taxon>
        <taxon>Leotiomycetes</taxon>
        <taxon>Helotiales</taxon>
        <taxon>Dermateaceae</taxon>
        <taxon>Phlyctema</taxon>
    </lineage>
</organism>
<evidence type="ECO:0000259" key="2">
    <source>
        <dbReference type="Pfam" id="PF26118"/>
    </source>
</evidence>
<reference evidence="3 4" key="1">
    <citation type="submission" date="2024-06" db="EMBL/GenBank/DDBJ databases">
        <title>Complete genome of Phlyctema vagabunda strain 19-DSS-EL-015.</title>
        <authorList>
            <person name="Fiorenzani C."/>
        </authorList>
    </citation>
    <scope>NUCLEOTIDE SEQUENCE [LARGE SCALE GENOMIC DNA]</scope>
    <source>
        <strain evidence="3 4">19-DSS-EL-015</strain>
    </source>
</reference>
<feature type="compositionally biased region" description="Acidic residues" evidence="1">
    <location>
        <begin position="8"/>
        <end position="18"/>
    </location>
</feature>
<evidence type="ECO:0000313" key="3">
    <source>
        <dbReference type="EMBL" id="KAL3428499.1"/>
    </source>
</evidence>
<dbReference type="PANTHER" id="PTHR42081:SF1">
    <property type="entry name" value="ZINC FINGER PROTEIN DHHC DOMAIN CONTAINING PROTEIN"/>
    <property type="match status" value="1"/>
</dbReference>
<feature type="compositionally biased region" description="Basic and acidic residues" evidence="1">
    <location>
        <begin position="751"/>
        <end position="763"/>
    </location>
</feature>
<feature type="compositionally biased region" description="Polar residues" evidence="1">
    <location>
        <begin position="577"/>
        <end position="588"/>
    </location>
</feature>
<feature type="compositionally biased region" description="Basic and acidic residues" evidence="1">
    <location>
        <begin position="966"/>
        <end position="979"/>
    </location>
</feature>
<feature type="region of interest" description="Disordered" evidence="1">
    <location>
        <begin position="966"/>
        <end position="1023"/>
    </location>
</feature>
<proteinExistence type="predicted"/>
<feature type="region of interest" description="Disordered" evidence="1">
    <location>
        <begin position="1"/>
        <end position="47"/>
    </location>
</feature>
<dbReference type="Pfam" id="PF26118">
    <property type="entry name" value="DUF8035"/>
    <property type="match status" value="1"/>
</dbReference>
<dbReference type="EMBL" id="JBFCZG010000001">
    <property type="protein sequence ID" value="KAL3428499.1"/>
    <property type="molecule type" value="Genomic_DNA"/>
</dbReference>